<dbReference type="InterPro" id="IPR011527">
    <property type="entry name" value="ABC1_TM_dom"/>
</dbReference>
<feature type="domain" description="ABC transporter" evidence="12">
    <location>
        <begin position="621"/>
        <end position="848"/>
    </location>
</feature>
<accession>A0A9P8N7A5</accession>
<evidence type="ECO:0000256" key="2">
    <source>
        <dbReference type="ARBA" id="ARBA00022448"/>
    </source>
</evidence>
<evidence type="ECO:0000256" key="4">
    <source>
        <dbReference type="ARBA" id="ARBA00022692"/>
    </source>
</evidence>
<gene>
    <name evidence="14" type="ORF">HRG_00494</name>
</gene>
<dbReference type="Gene3D" id="1.20.1560.10">
    <property type="entry name" value="ABC transporter type 1, transmembrane domain"/>
    <property type="match status" value="2"/>
</dbReference>
<feature type="transmembrane region" description="Helical" evidence="11">
    <location>
        <begin position="30"/>
        <end position="51"/>
    </location>
</feature>
<dbReference type="PANTHER" id="PTHR24223:SF399">
    <property type="entry name" value="ABC TRANSPORTER ATNG"/>
    <property type="match status" value="1"/>
</dbReference>
<sequence length="1457" mass="156811">MDSPAAMTDASFGPRLWPEFDFTLLFEQTILTILPSVLLLLAAPIHIRGVVRRPVCARPGLLLWAKLTAALALVGAEFTNVLLWSLAAASAPASRVSLAAGAVSCAGALCIGAVLYAEHRHALRPSNLLGVFLTLAVLFDAAKTRSLCLRSGLPIEAGLAAVVTVVKVVLLLLGEVSKSSLLCEDSSSSDAAGPEATAGFWNRSLFIWLNSTLRMGFQGLIRIDDLQSMGPSLSSERLLSKFEVVWVKANKMSAHCLAKVCLRALKRPFLAAVLPRLCLIGFTFAQPFLLQTVVRIIGERDYPHEVVGGLVGATILVYLGIAVAKAHYMHKTYRLMTMLRGALISAIFKKTLGLELSDARGSAAMTLMSADIDGIQTGLSVLHDVWASVIELALGIYLLATLVGSACVLAALPALFTTLASFEIARRMGPARVAWNEKIQTRVSAASNVLSQLKSIKMSGLAPAVTDYLQELRVNEMKYSRKLRVLFIAMHVIASLSCSMTSVLVIAGGLFWTKLFGPLSAAEAFTTLSIVGLVSQPVTILLVAYPQAASTLSCFHRIQKFLLLQEVPQHRNVDGHPDSQDASTSCAGSSMHKEARGGYGQQGVLMEMDSTSTLRVGGCAAELINVSIASENRSRVILRNLNIRLMPSSLTVVLGPVGSGKSTLLKAFLGEAHLVEGFAYIESRSMAFCDQLSWLRNIAVRDNVKGQSPYHRDWYEAVLHACLLDEDMRELPEGDQAIAGSGGVNLSGGQRQRVALARAVYSRKSILILDDVLSACDGRTSTAILARLFGKGGLLRDSGAAVVMTTHSLEPLAVADQIIVLNGKGQASEQTAVKGKCLSDDNSFQDSLQISCDGMRESGSSSGSKTACQSATLASKPLAISEDGSSLEVQRGDMKLYSFYLESIGKVLFATWLLTVAVAAVSDKMPQIWIRVWLEQDAKDNRYFAGYAALAGLSSVLILITLTFYIIKLVPMSAERLHQMLLEAVMKASLWFLSSTDNGCLLNRFSQDMTLISQTLPISVANVSFRANRCCGVSFSALTDITIIASGAKYAAASIPVIGIALCCLQKFYLRTSRQMRHLDLEAKAPLYTQFTETAAGVQHIRAFGWQADVLAESLRLLDRSQKPHYYMFCIQRWLMLVLDMSVLVLAVVLVALALSFHRTTTQSAIGLALVNVVSFSESLSQLIESWMEMETSLGAIARLRSFLVQTPMEKEPGEGVVELPESWPRHGKLELRSLSATYSGGDGHEARRPVLDDVSIVIQPGQKVGIVGRTGSGKSSLMLTLLNMLDHTGSVVIDGIEVSRVARHQLRSRITTFPQEPVELPGTVRNNLAPSDARQGGLGDAVMVQALASVGLLAHIASRGGLDAQLATVGLSHGQKQLLGLARALLHHGSSGSRVVLIDEATSSLDKETEACMQALMNTAFAGCTRIIVAHRPEAIRGADVLVELVAGRLVQVTRH</sequence>
<feature type="transmembrane region" description="Helical" evidence="11">
    <location>
        <begin position="63"/>
        <end position="84"/>
    </location>
</feature>
<evidence type="ECO:0000313" key="14">
    <source>
        <dbReference type="EMBL" id="KAH0967852.1"/>
    </source>
</evidence>
<dbReference type="InterPro" id="IPR017871">
    <property type="entry name" value="ABC_transporter-like_CS"/>
</dbReference>
<dbReference type="GeneID" id="68349623"/>
<protein>
    <submittedName>
        <fullName evidence="14">ABC transporter domain-containing protein</fullName>
    </submittedName>
</protein>
<feature type="domain" description="ABC transporter" evidence="12">
    <location>
        <begin position="1232"/>
        <end position="1454"/>
    </location>
</feature>
<feature type="domain" description="ABC transmembrane type-1" evidence="13">
    <location>
        <begin position="908"/>
        <end position="1192"/>
    </location>
</feature>
<name>A0A9P8N7A5_9HYPO</name>
<dbReference type="PROSITE" id="PS50929">
    <property type="entry name" value="ABC_TM1F"/>
    <property type="match status" value="2"/>
</dbReference>
<dbReference type="Pfam" id="PF24357">
    <property type="entry name" value="TMD0_ABC"/>
    <property type="match status" value="1"/>
</dbReference>
<dbReference type="EMBL" id="JAIZPD010000001">
    <property type="protein sequence ID" value="KAH0967852.1"/>
    <property type="molecule type" value="Genomic_DNA"/>
</dbReference>
<feature type="transmembrane region" description="Helical" evidence="11">
    <location>
        <begin position="942"/>
        <end position="967"/>
    </location>
</feature>
<evidence type="ECO:0000256" key="6">
    <source>
        <dbReference type="ARBA" id="ARBA00022840"/>
    </source>
</evidence>
<dbReference type="InterPro" id="IPR044746">
    <property type="entry name" value="ABCC_6TM_D1"/>
</dbReference>
<dbReference type="InterPro" id="IPR056227">
    <property type="entry name" value="TMD0_ABC"/>
</dbReference>
<dbReference type="FunFam" id="1.20.1560.10:FF:000055">
    <property type="entry name" value="ABC multidrug transporter (Eurofung)"/>
    <property type="match status" value="1"/>
</dbReference>
<dbReference type="InterPro" id="IPR027417">
    <property type="entry name" value="P-loop_NTPase"/>
</dbReference>
<organism evidence="14 15">
    <name type="scientific">Hirsutella rhossiliensis</name>
    <dbReference type="NCBI Taxonomy" id="111463"/>
    <lineage>
        <taxon>Eukaryota</taxon>
        <taxon>Fungi</taxon>
        <taxon>Dikarya</taxon>
        <taxon>Ascomycota</taxon>
        <taxon>Pezizomycotina</taxon>
        <taxon>Sordariomycetes</taxon>
        <taxon>Hypocreomycetidae</taxon>
        <taxon>Hypocreales</taxon>
        <taxon>Ophiocordycipitaceae</taxon>
        <taxon>Hirsutella</taxon>
    </lineage>
</organism>
<evidence type="ECO:0000256" key="1">
    <source>
        <dbReference type="ARBA" id="ARBA00004651"/>
    </source>
</evidence>
<evidence type="ECO:0000256" key="7">
    <source>
        <dbReference type="ARBA" id="ARBA00022989"/>
    </source>
</evidence>
<keyword evidence="2" id="KW-0813">Transport</keyword>
<feature type="transmembrane region" description="Helical" evidence="11">
    <location>
        <begin position="302"/>
        <end position="321"/>
    </location>
</feature>
<keyword evidence="6" id="KW-0067">ATP-binding</keyword>
<keyword evidence="15" id="KW-1185">Reference proteome</keyword>
<feature type="region of interest" description="Disordered" evidence="10">
    <location>
        <begin position="573"/>
        <end position="595"/>
    </location>
</feature>
<feature type="transmembrane region" description="Helical" evidence="11">
    <location>
        <begin position="1134"/>
        <end position="1157"/>
    </location>
</feature>
<feature type="transmembrane region" description="Helical" evidence="11">
    <location>
        <begin position="269"/>
        <end position="290"/>
    </location>
</feature>
<keyword evidence="3" id="KW-1003">Cell membrane</keyword>
<evidence type="ECO:0000256" key="3">
    <source>
        <dbReference type="ARBA" id="ARBA00022475"/>
    </source>
</evidence>
<feature type="domain" description="ABC transmembrane type-1" evidence="13">
    <location>
        <begin position="277"/>
        <end position="550"/>
    </location>
</feature>
<dbReference type="GO" id="GO:0016887">
    <property type="term" value="F:ATP hydrolysis activity"/>
    <property type="evidence" value="ECO:0007669"/>
    <property type="project" value="InterPro"/>
</dbReference>
<dbReference type="InterPro" id="IPR036640">
    <property type="entry name" value="ABC1_TM_sf"/>
</dbReference>
<evidence type="ECO:0000256" key="5">
    <source>
        <dbReference type="ARBA" id="ARBA00022741"/>
    </source>
</evidence>
<dbReference type="CDD" id="cd18579">
    <property type="entry name" value="ABC_6TM_ABCC_D1"/>
    <property type="match status" value="1"/>
</dbReference>
<dbReference type="PROSITE" id="PS00211">
    <property type="entry name" value="ABC_TRANSPORTER_1"/>
    <property type="match status" value="2"/>
</dbReference>
<dbReference type="RefSeq" id="XP_044725365.1">
    <property type="nucleotide sequence ID" value="XM_044858965.1"/>
</dbReference>
<dbReference type="OrthoDB" id="6500128at2759"/>
<feature type="transmembrane region" description="Helical" evidence="11">
    <location>
        <begin position="153"/>
        <end position="173"/>
    </location>
</feature>
<evidence type="ECO:0000256" key="11">
    <source>
        <dbReference type="SAM" id="Phobius"/>
    </source>
</evidence>
<dbReference type="InterPro" id="IPR050173">
    <property type="entry name" value="ABC_transporter_C-like"/>
</dbReference>
<feature type="transmembrane region" description="Helical" evidence="11">
    <location>
        <begin position="128"/>
        <end position="147"/>
    </location>
</feature>
<dbReference type="FunFam" id="1.20.1560.10:FF:000066">
    <property type="entry name" value="ABC multidrug transporter (Eurofung)"/>
    <property type="match status" value="1"/>
</dbReference>
<dbReference type="SUPFAM" id="SSF52540">
    <property type="entry name" value="P-loop containing nucleoside triphosphate hydrolases"/>
    <property type="match status" value="2"/>
</dbReference>
<keyword evidence="4 11" id="KW-0812">Transmembrane</keyword>
<evidence type="ECO:0000256" key="10">
    <source>
        <dbReference type="SAM" id="MobiDB-lite"/>
    </source>
</evidence>
<evidence type="ECO:0000259" key="12">
    <source>
        <dbReference type="PROSITE" id="PS50893"/>
    </source>
</evidence>
<keyword evidence="7 11" id="KW-1133">Transmembrane helix</keyword>
<dbReference type="GO" id="GO:0140359">
    <property type="term" value="F:ABC-type transporter activity"/>
    <property type="evidence" value="ECO:0007669"/>
    <property type="project" value="InterPro"/>
</dbReference>
<reference evidence="14" key="1">
    <citation type="submission" date="2021-09" db="EMBL/GenBank/DDBJ databases">
        <title>A high-quality genome of the endoparasitic fungus Hirsutella rhossiliensis with a comparison of Hirsutella genomes reveals transposable elements contributing to genome size variation.</title>
        <authorList>
            <person name="Lin R."/>
            <person name="Jiao Y."/>
            <person name="Sun X."/>
            <person name="Ling J."/>
            <person name="Xie B."/>
            <person name="Cheng X."/>
        </authorList>
    </citation>
    <scope>NUCLEOTIDE SEQUENCE</scope>
    <source>
        <strain evidence="14">HR02</strain>
    </source>
</reference>
<evidence type="ECO:0000256" key="8">
    <source>
        <dbReference type="ARBA" id="ARBA00023136"/>
    </source>
</evidence>
<evidence type="ECO:0000259" key="13">
    <source>
        <dbReference type="PROSITE" id="PS50929"/>
    </source>
</evidence>
<proteinExistence type="predicted"/>
<dbReference type="CDD" id="cd18580">
    <property type="entry name" value="ABC_6TM_ABCC_D2"/>
    <property type="match status" value="1"/>
</dbReference>
<feature type="transmembrane region" description="Helical" evidence="11">
    <location>
        <begin position="485"/>
        <end position="512"/>
    </location>
</feature>
<comment type="caution">
    <text evidence="14">The sequence shown here is derived from an EMBL/GenBank/DDBJ whole genome shotgun (WGS) entry which is preliminary data.</text>
</comment>
<dbReference type="Proteomes" id="UP000824596">
    <property type="component" value="Unassembled WGS sequence"/>
</dbReference>
<dbReference type="InterPro" id="IPR044726">
    <property type="entry name" value="ABCC_6TM_D2"/>
</dbReference>
<evidence type="ECO:0000256" key="9">
    <source>
        <dbReference type="ARBA" id="ARBA00023180"/>
    </source>
</evidence>
<dbReference type="PANTHER" id="PTHR24223">
    <property type="entry name" value="ATP-BINDING CASSETTE SUB-FAMILY C"/>
    <property type="match status" value="1"/>
</dbReference>
<feature type="transmembrane region" description="Helical" evidence="11">
    <location>
        <begin position="96"/>
        <end position="116"/>
    </location>
</feature>
<dbReference type="PROSITE" id="PS50893">
    <property type="entry name" value="ABC_TRANSPORTER_2"/>
    <property type="match status" value="2"/>
</dbReference>
<dbReference type="GO" id="GO:0005524">
    <property type="term" value="F:ATP binding"/>
    <property type="evidence" value="ECO:0007669"/>
    <property type="project" value="UniProtKB-KW"/>
</dbReference>
<keyword evidence="5" id="KW-0547">Nucleotide-binding</keyword>
<comment type="subcellular location">
    <subcellularLocation>
        <location evidence="1">Cell membrane</location>
        <topology evidence="1">Multi-pass membrane protein</topology>
    </subcellularLocation>
</comment>
<dbReference type="Pfam" id="PF00005">
    <property type="entry name" value="ABC_tran"/>
    <property type="match status" value="2"/>
</dbReference>
<dbReference type="InterPro" id="IPR003593">
    <property type="entry name" value="AAA+_ATPase"/>
</dbReference>
<dbReference type="Pfam" id="PF00664">
    <property type="entry name" value="ABC_membrane"/>
    <property type="match status" value="2"/>
</dbReference>
<dbReference type="SUPFAM" id="SSF90123">
    <property type="entry name" value="ABC transporter transmembrane region"/>
    <property type="match status" value="2"/>
</dbReference>
<evidence type="ECO:0000313" key="15">
    <source>
        <dbReference type="Proteomes" id="UP000824596"/>
    </source>
</evidence>
<feature type="transmembrane region" description="Helical" evidence="11">
    <location>
        <begin position="899"/>
        <end position="922"/>
    </location>
</feature>
<dbReference type="GO" id="GO:0005886">
    <property type="term" value="C:plasma membrane"/>
    <property type="evidence" value="ECO:0007669"/>
    <property type="project" value="UniProtKB-SubCell"/>
</dbReference>
<keyword evidence="9" id="KW-0325">Glycoprotein</keyword>
<dbReference type="SMART" id="SM00382">
    <property type="entry name" value="AAA"/>
    <property type="match status" value="2"/>
</dbReference>
<dbReference type="InterPro" id="IPR003439">
    <property type="entry name" value="ABC_transporter-like_ATP-bd"/>
</dbReference>
<keyword evidence="8 11" id="KW-0472">Membrane</keyword>
<dbReference type="Gene3D" id="3.40.50.300">
    <property type="entry name" value="P-loop containing nucleotide triphosphate hydrolases"/>
    <property type="match status" value="2"/>
</dbReference>